<dbReference type="GO" id="GO:0005886">
    <property type="term" value="C:plasma membrane"/>
    <property type="evidence" value="ECO:0007669"/>
    <property type="project" value="TreeGrafter"/>
</dbReference>
<dbReference type="PANTHER" id="PTHR34009">
    <property type="entry name" value="PROTEIN STAR"/>
    <property type="match status" value="1"/>
</dbReference>
<dbReference type="PANTHER" id="PTHR34009:SF2">
    <property type="entry name" value="PROTEIN STAR"/>
    <property type="match status" value="1"/>
</dbReference>
<gene>
    <name evidence="2" type="ORF">SAMN05443551_3544</name>
</gene>
<dbReference type="Proteomes" id="UP000184221">
    <property type="component" value="Unassembled WGS sequence"/>
</dbReference>
<name>A0A1M5WVR3_9RHOB</name>
<dbReference type="Gene3D" id="3.40.50.150">
    <property type="entry name" value="Vaccinia Virus protein VP39"/>
    <property type="match status" value="1"/>
</dbReference>
<dbReference type="InterPro" id="IPR029063">
    <property type="entry name" value="SAM-dependent_MTases_sf"/>
</dbReference>
<sequence length="242" mass="26851">MLIGVRPKMVVNRVRDFLLSRLGDDTVHYVQVGANDGLMDDPVYKIAEARNWSGVLIEPNPTYFSELSKRYKGRNNFTLVNCGVSDKTGTLKLHHLSKTGETKYPEWAKGCATLDKTRLETVLSGVAAPEDDDIESTDIKVRTLSSILKAEKIKTTDLLVVDVEGHEMAVLKGATLSKIKPKAILIESNGKDEKEDAQIRAHLSKAGYTLHRMGDDIFGYSEDFPAITPEEMMELIGLQKVS</sequence>
<dbReference type="Pfam" id="PF05050">
    <property type="entry name" value="Methyltransf_21"/>
    <property type="match status" value="1"/>
</dbReference>
<dbReference type="GO" id="GO:0016197">
    <property type="term" value="P:endosomal transport"/>
    <property type="evidence" value="ECO:0007669"/>
    <property type="project" value="TreeGrafter"/>
</dbReference>
<evidence type="ECO:0000313" key="2">
    <source>
        <dbReference type="EMBL" id="SHH91492.1"/>
    </source>
</evidence>
<keyword evidence="3" id="KW-1185">Reference proteome</keyword>
<feature type="domain" description="Methyltransferase FkbM" evidence="1">
    <location>
        <begin position="31"/>
        <end position="209"/>
    </location>
</feature>
<keyword evidence="2" id="KW-0489">Methyltransferase</keyword>
<dbReference type="NCBIfam" id="TIGR01444">
    <property type="entry name" value="fkbM_fam"/>
    <property type="match status" value="1"/>
</dbReference>
<keyword evidence="2" id="KW-0808">Transferase</keyword>
<dbReference type="AlphaFoldDB" id="A0A1M5WVR3"/>
<dbReference type="RefSeq" id="WP_084066273.1">
    <property type="nucleotide sequence ID" value="NZ_FQXC01000005.1"/>
</dbReference>
<accession>A0A1M5WVR3</accession>
<dbReference type="STRING" id="996342.SAMN05443551_3544"/>
<dbReference type="EMBL" id="FQXC01000005">
    <property type="protein sequence ID" value="SHH91492.1"/>
    <property type="molecule type" value="Genomic_DNA"/>
</dbReference>
<organism evidence="2 3">
    <name type="scientific">Marivita hallyeonensis</name>
    <dbReference type="NCBI Taxonomy" id="996342"/>
    <lineage>
        <taxon>Bacteria</taxon>
        <taxon>Pseudomonadati</taxon>
        <taxon>Pseudomonadota</taxon>
        <taxon>Alphaproteobacteria</taxon>
        <taxon>Rhodobacterales</taxon>
        <taxon>Roseobacteraceae</taxon>
        <taxon>Marivita</taxon>
    </lineage>
</organism>
<dbReference type="InterPro" id="IPR053202">
    <property type="entry name" value="EGF_Rcpt_Signaling_Reg"/>
</dbReference>
<reference evidence="2 3" key="1">
    <citation type="submission" date="2016-11" db="EMBL/GenBank/DDBJ databases">
        <authorList>
            <person name="Jaros S."/>
            <person name="Januszkiewicz K."/>
            <person name="Wedrychowicz H."/>
        </authorList>
    </citation>
    <scope>NUCLEOTIDE SEQUENCE [LARGE SCALE GENOMIC DNA]</scope>
    <source>
        <strain evidence="2 3">DSM 29431</strain>
    </source>
</reference>
<dbReference type="GO" id="GO:0005737">
    <property type="term" value="C:cytoplasm"/>
    <property type="evidence" value="ECO:0007669"/>
    <property type="project" value="GOC"/>
</dbReference>
<dbReference type="SUPFAM" id="SSF53335">
    <property type="entry name" value="S-adenosyl-L-methionine-dependent methyltransferases"/>
    <property type="match status" value="1"/>
</dbReference>
<proteinExistence type="predicted"/>
<protein>
    <submittedName>
        <fullName evidence="2">Methyltransferase, FkbM family</fullName>
    </submittedName>
</protein>
<dbReference type="InterPro" id="IPR006342">
    <property type="entry name" value="FkbM_mtfrase"/>
</dbReference>
<evidence type="ECO:0000313" key="3">
    <source>
        <dbReference type="Proteomes" id="UP000184221"/>
    </source>
</evidence>
<dbReference type="GO" id="GO:0008168">
    <property type="term" value="F:methyltransferase activity"/>
    <property type="evidence" value="ECO:0007669"/>
    <property type="project" value="UniProtKB-KW"/>
</dbReference>
<dbReference type="OrthoDB" id="4104638at2"/>
<dbReference type="GO" id="GO:0006888">
    <property type="term" value="P:endoplasmic reticulum to Golgi vesicle-mediated transport"/>
    <property type="evidence" value="ECO:0007669"/>
    <property type="project" value="TreeGrafter"/>
</dbReference>
<dbReference type="GO" id="GO:0032259">
    <property type="term" value="P:methylation"/>
    <property type="evidence" value="ECO:0007669"/>
    <property type="project" value="UniProtKB-KW"/>
</dbReference>
<evidence type="ECO:0000259" key="1">
    <source>
        <dbReference type="Pfam" id="PF05050"/>
    </source>
</evidence>